<accession>Q5HQP2</accession>
<keyword evidence="2" id="KW-1185">Reference proteome</keyword>
<gene>
    <name evidence="1" type="ordered locus">SERP0506</name>
</gene>
<organism evidence="1 2">
    <name type="scientific">Staphylococcus epidermidis (strain ATCC 35984 / DSM 28319 / BCRC 17069 / CCUG 31568 / BM 3577 / RP62A)</name>
    <dbReference type="NCBI Taxonomy" id="176279"/>
    <lineage>
        <taxon>Bacteria</taxon>
        <taxon>Bacillati</taxon>
        <taxon>Bacillota</taxon>
        <taxon>Bacilli</taxon>
        <taxon>Bacillales</taxon>
        <taxon>Staphylococcaceae</taxon>
        <taxon>Staphylococcus</taxon>
    </lineage>
</organism>
<dbReference type="Proteomes" id="UP000000531">
    <property type="component" value="Chromosome"/>
</dbReference>
<sequence length="55" mass="6489">MYFHMLNNFKSLNKLICLNSFSTYNKWGYIINHVKFNAIIIKAPNAIKNHMNSLN</sequence>
<dbReference type="AlphaFoldDB" id="Q5HQP2"/>
<evidence type="ECO:0000313" key="1">
    <source>
        <dbReference type="EMBL" id="AAW53881.1"/>
    </source>
</evidence>
<reference evidence="1 2" key="1">
    <citation type="journal article" date="2005" name="J. Bacteriol.">
        <title>Insights on evolution of virulence and resistance from the complete genome analysis of an early methicillin-resistant Staphylococcus aureus strain and a biofilm-producing methicillin-resistant Staphylococcus epidermidis strain.</title>
        <authorList>
            <person name="Gill S.R."/>
            <person name="Fouts D.E."/>
            <person name="Archer G.L."/>
            <person name="Mongodin E.F."/>
            <person name="Deboy R.T."/>
            <person name="Ravel J."/>
            <person name="Paulsen I.T."/>
            <person name="Kolonay J.F."/>
            <person name="Brinkac L."/>
            <person name="Beanan M."/>
            <person name="Dodson R.J."/>
            <person name="Daugherty S.C."/>
            <person name="Madupu R."/>
            <person name="Angiuoli S.V."/>
            <person name="Durkin A.S."/>
            <person name="Haft D.H."/>
            <person name="Vamathevan J."/>
            <person name="Khouri H."/>
            <person name="Utterback T."/>
            <person name="Lee C."/>
            <person name="Dimitrov G."/>
            <person name="Jiang L."/>
            <person name="Qin H."/>
            <person name="Weidman J."/>
            <person name="Tran K."/>
            <person name="Kang K."/>
            <person name="Hance I.R."/>
            <person name="Nelson K.E."/>
            <person name="Fraser C.M."/>
        </authorList>
    </citation>
    <scope>NUCLEOTIDE SEQUENCE [LARGE SCALE GENOMIC DNA]</scope>
    <source>
        <strain evidence="2">ATCC 35984 / RP62A</strain>
    </source>
</reference>
<proteinExistence type="predicted"/>
<evidence type="ECO:0000313" key="2">
    <source>
        <dbReference type="Proteomes" id="UP000000531"/>
    </source>
</evidence>
<dbReference type="EMBL" id="CP000029">
    <property type="protein sequence ID" value="AAW53881.1"/>
    <property type="molecule type" value="Genomic_DNA"/>
</dbReference>
<dbReference type="HOGENOM" id="CLU_3030219_0_0_9"/>
<protein>
    <submittedName>
        <fullName evidence="1">Uncharacterized protein</fullName>
    </submittedName>
</protein>
<name>Q5HQP2_STAEQ</name>
<dbReference type="KEGG" id="ser:SERP0506"/>